<proteinExistence type="predicted"/>
<feature type="domain" description="Spaetzle" evidence="1">
    <location>
        <begin position="47"/>
        <end position="125"/>
    </location>
</feature>
<keyword evidence="3" id="KW-1185">Reference proteome</keyword>
<protein>
    <recommendedName>
        <fullName evidence="1">Spaetzle domain-containing protein</fullName>
    </recommendedName>
</protein>
<name>A0A194QD95_PAPXU</name>
<organism evidence="2 3">
    <name type="scientific">Papilio xuthus</name>
    <name type="common">Asian swallowtail butterfly</name>
    <dbReference type="NCBI Taxonomy" id="66420"/>
    <lineage>
        <taxon>Eukaryota</taxon>
        <taxon>Metazoa</taxon>
        <taxon>Ecdysozoa</taxon>
        <taxon>Arthropoda</taxon>
        <taxon>Hexapoda</taxon>
        <taxon>Insecta</taxon>
        <taxon>Pterygota</taxon>
        <taxon>Neoptera</taxon>
        <taxon>Endopterygota</taxon>
        <taxon>Lepidoptera</taxon>
        <taxon>Glossata</taxon>
        <taxon>Ditrysia</taxon>
        <taxon>Papilionoidea</taxon>
        <taxon>Papilionidae</taxon>
        <taxon>Papilioninae</taxon>
        <taxon>Papilio</taxon>
    </lineage>
</organism>
<evidence type="ECO:0000259" key="1">
    <source>
        <dbReference type="Pfam" id="PF16077"/>
    </source>
</evidence>
<gene>
    <name evidence="2" type="ORF">RR46_02872</name>
</gene>
<evidence type="ECO:0000313" key="2">
    <source>
        <dbReference type="EMBL" id="KPJ02945.1"/>
    </source>
</evidence>
<dbReference type="InterPro" id="IPR032104">
    <property type="entry name" value="Spaetzle"/>
</dbReference>
<dbReference type="EMBL" id="KQ459220">
    <property type="protein sequence ID" value="KPJ02945.1"/>
    <property type="molecule type" value="Genomic_DNA"/>
</dbReference>
<accession>A0A194QD95</accession>
<evidence type="ECO:0000313" key="3">
    <source>
        <dbReference type="Proteomes" id="UP000053268"/>
    </source>
</evidence>
<dbReference type="InterPro" id="IPR029034">
    <property type="entry name" value="Cystine-knot_cytokine"/>
</dbReference>
<dbReference type="Gene3D" id="2.10.90.10">
    <property type="entry name" value="Cystine-knot cytokines"/>
    <property type="match status" value="1"/>
</dbReference>
<dbReference type="Pfam" id="PF16077">
    <property type="entry name" value="Spaetzle"/>
    <property type="match status" value="1"/>
</dbReference>
<dbReference type="Proteomes" id="UP000053268">
    <property type="component" value="Unassembled WGS sequence"/>
</dbReference>
<sequence>MGMLPIRKRIPHNYRVPPGRRTVISQPSLLYVDPNLANRVGEEDYDACESTSEINPLSMVKDQNNIWRLVVQAPEHNFRQIVHMKVCKNPYKKCQNYGFLPRYIVSYCKQSYVTANLLVTKGESDFEEINIWVCLFCLATSLAAPAPRAPLELDIIDMAAISRMTPQQLEVLAEGLAAEEIMRTKRSSAQALSAVASKAASGIQSKLGLLGQASAGAASFVASASSKSEHGEHGYSYEPHDEKVDYWGLKKSILYTLFQAVKAITGGVTILKGQLIKGGGALAASLGRVISSKGDVVSNLGKKIVSSAALSHKKPAAAVIYGPPPTSHVEYGPPPSAYAAPTAPAHYPHTSSALAAPTGFAAHKYPSHIDELIVMSSVVDENYDIPEPPLPSPELLYRYYDLIDTICCFETGRGKLAGVHAGVVILAPLGATAHGDTNQHSTVGHTPLEPPPSILNTVYTAVKDVFSSASPSVQSSEPQHLAIPPPLPDFKPMSWGAVDSYGEPASTDAYLDYDPRNPQPTFAHATSKHSIVPTLHKKEGLTPAKIQKINRNLSKLAAYMNNNVQRSLDDAPQFNQARFEEILMKSGKAFLPTPTSDNDVGVLPAELLPDLELDDFDDNDHDKNND</sequence>
<reference evidence="2 3" key="1">
    <citation type="journal article" date="2015" name="Nat. Commun.">
        <title>Outbred genome sequencing and CRISPR/Cas9 gene editing in butterflies.</title>
        <authorList>
            <person name="Li X."/>
            <person name="Fan D."/>
            <person name="Zhang W."/>
            <person name="Liu G."/>
            <person name="Zhang L."/>
            <person name="Zhao L."/>
            <person name="Fang X."/>
            <person name="Chen L."/>
            <person name="Dong Y."/>
            <person name="Chen Y."/>
            <person name="Ding Y."/>
            <person name="Zhao R."/>
            <person name="Feng M."/>
            <person name="Zhu Y."/>
            <person name="Feng Y."/>
            <person name="Jiang X."/>
            <person name="Zhu D."/>
            <person name="Xiang H."/>
            <person name="Feng X."/>
            <person name="Li S."/>
            <person name="Wang J."/>
            <person name="Zhang G."/>
            <person name="Kronforst M.R."/>
            <person name="Wang W."/>
        </authorList>
    </citation>
    <scope>NUCLEOTIDE SEQUENCE [LARGE SCALE GENOMIC DNA]</scope>
    <source>
        <strain evidence="2">Ya'a_city_454_Px</strain>
        <tissue evidence="2">Whole body</tissue>
    </source>
</reference>
<dbReference type="AlphaFoldDB" id="A0A194QD95"/>
<dbReference type="STRING" id="66420.A0A194QD95"/>
<dbReference type="SUPFAM" id="SSF57501">
    <property type="entry name" value="Cystine-knot cytokines"/>
    <property type="match status" value="1"/>
</dbReference>